<evidence type="ECO:0000313" key="1">
    <source>
        <dbReference type="EMBL" id="OIQ91143.1"/>
    </source>
</evidence>
<gene>
    <name evidence="1" type="ORF">GALL_269400</name>
</gene>
<dbReference type="AlphaFoldDB" id="A0A1J5RGM7"/>
<reference evidence="1" key="1">
    <citation type="submission" date="2016-10" db="EMBL/GenBank/DDBJ databases">
        <title>Sequence of Gallionella enrichment culture.</title>
        <authorList>
            <person name="Poehlein A."/>
            <person name="Muehling M."/>
            <person name="Daniel R."/>
        </authorList>
    </citation>
    <scope>NUCLEOTIDE SEQUENCE</scope>
</reference>
<organism evidence="1">
    <name type="scientific">mine drainage metagenome</name>
    <dbReference type="NCBI Taxonomy" id="410659"/>
    <lineage>
        <taxon>unclassified sequences</taxon>
        <taxon>metagenomes</taxon>
        <taxon>ecological metagenomes</taxon>
    </lineage>
</organism>
<name>A0A1J5RGM7_9ZZZZ</name>
<comment type="caution">
    <text evidence="1">The sequence shown here is derived from an EMBL/GenBank/DDBJ whole genome shotgun (WGS) entry which is preliminary data.</text>
</comment>
<proteinExistence type="predicted"/>
<dbReference type="EMBL" id="MLJW01000268">
    <property type="protein sequence ID" value="OIQ91143.1"/>
    <property type="molecule type" value="Genomic_DNA"/>
</dbReference>
<accession>A0A1J5RGM7</accession>
<protein>
    <submittedName>
        <fullName evidence="1">Uncharacterized protein</fullName>
    </submittedName>
</protein>
<sequence length="415" mass="46998">MSSTKQTQTIAAYDNAPFFEKAFKYAVKHNVIDAARVDEIVNDAATGAVQIAEYFGESAHLRKNLEISMKRMVSLVSLYLEDTTGNELDKAAMLLKEKPFRALSRGGSQMLKVLFSLPEDGYFGSTRLDSERDFLKKSLVKGMPVTKYRQTVKDCEQFKKELDFASWIIKKTGTPISKLNEFHASAEHVIRTYFLTLAYGTKKVGGNKSGLPDEAGLFEIFTSMRKEWGFLGDITCSTKFMDDIPAEFLDYANNILATIKTEDLPKIVNPSVPLQSVFSDLKDRKYFYLHDHFNEMSKFDKMLAVDWFALTGGTEDDALLLTLFLCAASGLEQKTSLKVSEAKKAVLSIREHGILQSDVLKLIEKAPHDEIEQLRSLWSDFIEEAQPFLLDHSDEQLKEVMVYLEDHCNIQKAKK</sequence>